<reference evidence="1 2" key="1">
    <citation type="submission" date="2021-06" db="EMBL/GenBank/DDBJ databases">
        <title>Caerostris extrusa draft genome.</title>
        <authorList>
            <person name="Kono N."/>
            <person name="Arakawa K."/>
        </authorList>
    </citation>
    <scope>NUCLEOTIDE SEQUENCE [LARGE SCALE GENOMIC DNA]</scope>
</reference>
<evidence type="ECO:0000313" key="1">
    <source>
        <dbReference type="EMBL" id="GIZ03705.1"/>
    </source>
</evidence>
<dbReference type="Proteomes" id="UP001054945">
    <property type="component" value="Unassembled WGS sequence"/>
</dbReference>
<dbReference type="EMBL" id="BPLR01018986">
    <property type="protein sequence ID" value="GIZ03705.1"/>
    <property type="molecule type" value="Genomic_DNA"/>
</dbReference>
<gene>
    <name evidence="1" type="ORF">CEXT_159651</name>
</gene>
<name>A0AAV4Y9L5_CAEEX</name>
<proteinExistence type="predicted"/>
<sequence>MLQNHPRLVSLGNTDSSWAAHHIYTTCRKDIVPRFGLKECFWGFNRNVKKFNGNQITYTQRYPEIIKSSVVLFPLVEKLRIVVYHEDCLQHLKKLKHLCELEIYFYLVLWVVCAYRIYLSVKRNWPTAEAPFDCVSKYHCVYHASRRCHEILFKCGTFGFILQLNRSGGTLKLIPTILDN</sequence>
<evidence type="ECO:0000313" key="2">
    <source>
        <dbReference type="Proteomes" id="UP001054945"/>
    </source>
</evidence>
<keyword evidence="2" id="KW-1185">Reference proteome</keyword>
<accession>A0AAV4Y9L5</accession>
<dbReference type="AlphaFoldDB" id="A0AAV4Y9L5"/>
<evidence type="ECO:0008006" key="3">
    <source>
        <dbReference type="Google" id="ProtNLM"/>
    </source>
</evidence>
<comment type="caution">
    <text evidence="1">The sequence shown here is derived from an EMBL/GenBank/DDBJ whole genome shotgun (WGS) entry which is preliminary data.</text>
</comment>
<protein>
    <recommendedName>
        <fullName evidence="3">LAGLIDADG homing endonuclease</fullName>
    </recommendedName>
</protein>
<organism evidence="1 2">
    <name type="scientific">Caerostris extrusa</name>
    <name type="common">Bark spider</name>
    <name type="synonym">Caerostris bankana</name>
    <dbReference type="NCBI Taxonomy" id="172846"/>
    <lineage>
        <taxon>Eukaryota</taxon>
        <taxon>Metazoa</taxon>
        <taxon>Ecdysozoa</taxon>
        <taxon>Arthropoda</taxon>
        <taxon>Chelicerata</taxon>
        <taxon>Arachnida</taxon>
        <taxon>Araneae</taxon>
        <taxon>Araneomorphae</taxon>
        <taxon>Entelegynae</taxon>
        <taxon>Araneoidea</taxon>
        <taxon>Araneidae</taxon>
        <taxon>Caerostris</taxon>
    </lineage>
</organism>